<accession>A0ABR1ZZ92</accession>
<keyword evidence="2" id="KW-1185">Reference proteome</keyword>
<sequence>MVEVAVAVVPNGGEASSSKIDGCLIIDDDNISDIGQVLSVGLVSVDGGKVNGSLTGLMVEEFPPLQSPKVKDRGKDKGRGSRNKCEVLQGIDLEEKTRKPRLAALGVMTLLQEMKAKKTEKVKAKVPVCVDPGGLFQP</sequence>
<evidence type="ECO:0000313" key="1">
    <source>
        <dbReference type="EMBL" id="KAK8486027.1"/>
    </source>
</evidence>
<dbReference type="Proteomes" id="UP001396334">
    <property type="component" value="Unassembled WGS sequence"/>
</dbReference>
<gene>
    <name evidence="1" type="ORF">V6N11_033005</name>
</gene>
<name>A0ABR1ZZ92_9ROSI</name>
<organism evidence="1 2">
    <name type="scientific">Hibiscus sabdariffa</name>
    <name type="common">roselle</name>
    <dbReference type="NCBI Taxonomy" id="183260"/>
    <lineage>
        <taxon>Eukaryota</taxon>
        <taxon>Viridiplantae</taxon>
        <taxon>Streptophyta</taxon>
        <taxon>Embryophyta</taxon>
        <taxon>Tracheophyta</taxon>
        <taxon>Spermatophyta</taxon>
        <taxon>Magnoliopsida</taxon>
        <taxon>eudicotyledons</taxon>
        <taxon>Gunneridae</taxon>
        <taxon>Pentapetalae</taxon>
        <taxon>rosids</taxon>
        <taxon>malvids</taxon>
        <taxon>Malvales</taxon>
        <taxon>Malvaceae</taxon>
        <taxon>Malvoideae</taxon>
        <taxon>Hibiscus</taxon>
    </lineage>
</organism>
<evidence type="ECO:0000313" key="2">
    <source>
        <dbReference type="Proteomes" id="UP001396334"/>
    </source>
</evidence>
<protein>
    <submittedName>
        <fullName evidence="1">Uncharacterized protein</fullName>
    </submittedName>
</protein>
<reference evidence="1 2" key="1">
    <citation type="journal article" date="2024" name="G3 (Bethesda)">
        <title>Genome assembly of Hibiscus sabdariffa L. provides insights into metabolisms of medicinal natural products.</title>
        <authorList>
            <person name="Kim T."/>
        </authorList>
    </citation>
    <scope>NUCLEOTIDE SEQUENCE [LARGE SCALE GENOMIC DNA]</scope>
    <source>
        <strain evidence="1">TK-2024</strain>
        <tissue evidence="1">Old leaves</tissue>
    </source>
</reference>
<comment type="caution">
    <text evidence="1">The sequence shown here is derived from an EMBL/GenBank/DDBJ whole genome shotgun (WGS) entry which is preliminary data.</text>
</comment>
<dbReference type="EMBL" id="JBBPBN010000460">
    <property type="protein sequence ID" value="KAK8486027.1"/>
    <property type="molecule type" value="Genomic_DNA"/>
</dbReference>
<proteinExistence type="predicted"/>